<dbReference type="EMBL" id="CP023068">
    <property type="protein sequence ID" value="ASY66366.1"/>
    <property type="molecule type" value="Genomic_DNA"/>
</dbReference>
<evidence type="ECO:0000313" key="2">
    <source>
        <dbReference type="Proteomes" id="UP000217211"/>
    </source>
</evidence>
<organism evidence="1 2">
    <name type="scientific">Sinorhizobium sojae CCBAU 05684</name>
    <dbReference type="NCBI Taxonomy" id="716928"/>
    <lineage>
        <taxon>Bacteria</taxon>
        <taxon>Pseudomonadati</taxon>
        <taxon>Pseudomonadota</taxon>
        <taxon>Alphaproteobacteria</taxon>
        <taxon>Hyphomicrobiales</taxon>
        <taxon>Rhizobiaceae</taxon>
        <taxon>Sinorhizobium/Ensifer group</taxon>
        <taxon>Sinorhizobium</taxon>
    </lineage>
</organism>
<reference evidence="1 2" key="1">
    <citation type="submission" date="2017-08" db="EMBL/GenBank/DDBJ databases">
        <title>Multipartite genome sequences of Sinorhizobium species nodulating soybeans.</title>
        <authorList>
            <person name="Tian C.F."/>
        </authorList>
    </citation>
    <scope>NUCLEOTIDE SEQUENCE [LARGE SCALE GENOMIC DNA]</scope>
    <source>
        <strain evidence="1 2">CCBAU 05684</strain>
        <plasmid evidence="2">psj05684b</plasmid>
    </source>
</reference>
<accession>A0A249PKP7</accession>
<proteinExistence type="predicted"/>
<geneLocation type="plasmid" evidence="2">
    <name>psj05684b</name>
</geneLocation>
<evidence type="ECO:0000313" key="1">
    <source>
        <dbReference type="EMBL" id="ASY66366.1"/>
    </source>
</evidence>
<gene>
    <name evidence="1" type="ORF">SJ05684_b53840</name>
</gene>
<dbReference type="Proteomes" id="UP000217211">
    <property type="component" value="Plasmid pSJ05684b"/>
</dbReference>
<name>A0A249PKP7_9HYPH</name>
<keyword evidence="1" id="KW-0614">Plasmid</keyword>
<dbReference type="KEGG" id="esj:SJ05684_b53840"/>
<dbReference type="AlphaFoldDB" id="A0A249PKP7"/>
<sequence length="88" mass="9613">MGILMDPLGCQPQLTRLSQQTRAELCGRGDVAEEQAGFSDYALVDCPGVFRVEITEQHEQRLDSSPLLVGSGQQAVHDPVAFKPFQVV</sequence>
<keyword evidence="2" id="KW-1185">Reference proteome</keyword>
<protein>
    <submittedName>
        <fullName evidence="1">Uncharacterized protein</fullName>
    </submittedName>
</protein>